<evidence type="ECO:0000313" key="1">
    <source>
        <dbReference type="EMBL" id="SPU55895.1"/>
    </source>
</evidence>
<dbReference type="AlphaFoldDB" id="A0A2X1D5V3"/>
<dbReference type="EMBL" id="UAQP01000014">
    <property type="protein sequence ID" value="SPU55895.1"/>
    <property type="molecule type" value="Genomic_DNA"/>
</dbReference>
<protein>
    <submittedName>
        <fullName evidence="1">Uncharacterized protein</fullName>
    </submittedName>
</protein>
<gene>
    <name evidence="1" type="ORF">NCTC11166_03298</name>
</gene>
<name>A0A2X1D5V3_BREVE</name>
<dbReference type="PROSITE" id="PS51257">
    <property type="entry name" value="PROKAR_LIPOPROTEIN"/>
    <property type="match status" value="1"/>
</dbReference>
<evidence type="ECO:0000313" key="2">
    <source>
        <dbReference type="Proteomes" id="UP000251186"/>
    </source>
</evidence>
<dbReference type="Proteomes" id="UP000251186">
    <property type="component" value="Unassembled WGS sequence"/>
</dbReference>
<reference evidence="1 2" key="1">
    <citation type="submission" date="2018-06" db="EMBL/GenBank/DDBJ databases">
        <authorList>
            <consortium name="Pathogen Informatics"/>
            <person name="Doyle S."/>
        </authorList>
    </citation>
    <scope>NUCLEOTIDE SEQUENCE [LARGE SCALE GENOMIC DNA]</scope>
    <source>
        <strain evidence="1 2">NCTC11166</strain>
    </source>
</reference>
<sequence>MTRIDHVDADFVLRKRALRASWSAIAGMTGCSELELRRKFDASMPAVPIVKPALSPREKAERALVKAGLGKDAAAIVARLWHANGAVLPSAQLAQGIAGGGAARAVCVTAREVAKARLGLTFREKGFGLSPADLVVVSRLAEAWEAGQ</sequence>
<dbReference type="RefSeq" id="WP_112863726.1">
    <property type="nucleotide sequence ID" value="NZ_UAQP01000014.1"/>
</dbReference>
<accession>A0A2X1D5V3</accession>
<organism evidence="1 2">
    <name type="scientific">Brevundimonas vesicularis</name>
    <name type="common">Pseudomonas vesicularis</name>
    <dbReference type="NCBI Taxonomy" id="41276"/>
    <lineage>
        <taxon>Bacteria</taxon>
        <taxon>Pseudomonadati</taxon>
        <taxon>Pseudomonadota</taxon>
        <taxon>Alphaproteobacteria</taxon>
        <taxon>Caulobacterales</taxon>
        <taxon>Caulobacteraceae</taxon>
        <taxon>Brevundimonas</taxon>
    </lineage>
</organism>
<proteinExistence type="predicted"/>